<evidence type="ECO:0000259" key="9">
    <source>
        <dbReference type="Pfam" id="PF00347"/>
    </source>
</evidence>
<dbReference type="Gene3D" id="3.90.930.12">
    <property type="entry name" value="Ribosomal protein L6, alpha-beta domain"/>
    <property type="match status" value="2"/>
</dbReference>
<dbReference type="FunFam" id="3.90.930.12:FF:000002">
    <property type="entry name" value="50S ribosomal protein L6"/>
    <property type="match status" value="1"/>
</dbReference>
<dbReference type="InterPro" id="IPR019906">
    <property type="entry name" value="Ribosomal_uL6_bac-type"/>
</dbReference>
<accession>A0A356LFI7</accession>
<dbReference type="FunFam" id="3.90.930.12:FF:000001">
    <property type="entry name" value="50S ribosomal protein L6"/>
    <property type="match status" value="1"/>
</dbReference>
<organism evidence="10 11">
    <name type="scientific">Advenella kashmirensis</name>
    <dbReference type="NCBI Taxonomy" id="310575"/>
    <lineage>
        <taxon>Bacteria</taxon>
        <taxon>Pseudomonadati</taxon>
        <taxon>Pseudomonadota</taxon>
        <taxon>Betaproteobacteria</taxon>
        <taxon>Burkholderiales</taxon>
        <taxon>Alcaligenaceae</taxon>
    </lineage>
</organism>
<evidence type="ECO:0000256" key="4">
    <source>
        <dbReference type="ARBA" id="ARBA00022980"/>
    </source>
</evidence>
<proteinExistence type="inferred from homology"/>
<dbReference type="NCBIfam" id="TIGR03654">
    <property type="entry name" value="L6_bact"/>
    <property type="match status" value="1"/>
</dbReference>
<evidence type="ECO:0000256" key="5">
    <source>
        <dbReference type="ARBA" id="ARBA00023274"/>
    </source>
</evidence>
<keyword evidence="5 6" id="KW-0687">Ribonucleoprotein</keyword>
<protein>
    <recommendedName>
        <fullName evidence="6">Large ribosomal subunit protein uL6</fullName>
    </recommendedName>
</protein>
<comment type="caution">
    <text evidence="10">The sequence shown here is derived from an EMBL/GenBank/DDBJ whole genome shotgun (WGS) entry which is preliminary data.</text>
</comment>
<dbReference type="PANTHER" id="PTHR11655">
    <property type="entry name" value="60S/50S RIBOSOMAL PROTEIN L6/L9"/>
    <property type="match status" value="1"/>
</dbReference>
<evidence type="ECO:0000256" key="8">
    <source>
        <dbReference type="RuleBase" id="RU003870"/>
    </source>
</evidence>
<reference evidence="10 11" key="1">
    <citation type="journal article" date="2018" name="Nat. Biotechnol.">
        <title>A standardized bacterial taxonomy based on genome phylogeny substantially revises the tree of life.</title>
        <authorList>
            <person name="Parks D.H."/>
            <person name="Chuvochina M."/>
            <person name="Waite D.W."/>
            <person name="Rinke C."/>
            <person name="Skarshewski A."/>
            <person name="Chaumeil P.A."/>
            <person name="Hugenholtz P."/>
        </authorList>
    </citation>
    <scope>NUCLEOTIDE SEQUENCE [LARGE SCALE GENOMIC DNA]</scope>
    <source>
        <strain evidence="10">UBA10707</strain>
    </source>
</reference>
<evidence type="ECO:0000256" key="1">
    <source>
        <dbReference type="ARBA" id="ARBA00009356"/>
    </source>
</evidence>
<dbReference type="PIRSF" id="PIRSF002162">
    <property type="entry name" value="Ribosomal_L6"/>
    <property type="match status" value="1"/>
</dbReference>
<comment type="similarity">
    <text evidence="1 6 7">Belongs to the universal ribosomal protein uL6 family.</text>
</comment>
<evidence type="ECO:0000313" key="10">
    <source>
        <dbReference type="EMBL" id="HBP29780.1"/>
    </source>
</evidence>
<evidence type="ECO:0000256" key="3">
    <source>
        <dbReference type="ARBA" id="ARBA00022884"/>
    </source>
</evidence>
<dbReference type="Pfam" id="PF00347">
    <property type="entry name" value="Ribosomal_L6"/>
    <property type="match status" value="2"/>
</dbReference>
<evidence type="ECO:0000256" key="6">
    <source>
        <dbReference type="HAMAP-Rule" id="MF_01365"/>
    </source>
</evidence>
<dbReference type="PROSITE" id="PS00525">
    <property type="entry name" value="RIBOSOMAL_L6_1"/>
    <property type="match status" value="1"/>
</dbReference>
<dbReference type="Proteomes" id="UP000264036">
    <property type="component" value="Unassembled WGS sequence"/>
</dbReference>
<keyword evidence="4 6" id="KW-0689">Ribosomal protein</keyword>
<gene>
    <name evidence="6" type="primary">rplF</name>
    <name evidence="10" type="ORF">DD666_10235</name>
</gene>
<comment type="function">
    <text evidence="6 8">This protein binds to the 23S rRNA, and is important in its secondary structure. It is located near the subunit interface in the base of the L7/L12 stalk, and near the tRNA binding site of the peptidyltransferase center.</text>
</comment>
<dbReference type="InterPro" id="IPR020040">
    <property type="entry name" value="Ribosomal_uL6_a/b-dom"/>
</dbReference>
<comment type="subunit">
    <text evidence="6">Part of the 50S ribosomal subunit.</text>
</comment>
<dbReference type="InterPro" id="IPR000702">
    <property type="entry name" value="Ribosomal_uL6-like"/>
</dbReference>
<dbReference type="GO" id="GO:0019843">
    <property type="term" value="F:rRNA binding"/>
    <property type="evidence" value="ECO:0007669"/>
    <property type="project" value="UniProtKB-UniRule"/>
</dbReference>
<dbReference type="PANTHER" id="PTHR11655:SF14">
    <property type="entry name" value="LARGE RIBOSOMAL SUBUNIT PROTEIN UL6M"/>
    <property type="match status" value="1"/>
</dbReference>
<dbReference type="HAMAP" id="MF_01365_B">
    <property type="entry name" value="Ribosomal_uL6_B"/>
    <property type="match status" value="1"/>
</dbReference>
<evidence type="ECO:0000256" key="7">
    <source>
        <dbReference type="RuleBase" id="RU003869"/>
    </source>
</evidence>
<dbReference type="PRINTS" id="PR00059">
    <property type="entry name" value="RIBOSOMALL6"/>
</dbReference>
<evidence type="ECO:0000256" key="2">
    <source>
        <dbReference type="ARBA" id="ARBA00022730"/>
    </source>
</evidence>
<dbReference type="InterPro" id="IPR002358">
    <property type="entry name" value="Ribosomal_uL6_CS"/>
</dbReference>
<dbReference type="GO" id="GO:0003735">
    <property type="term" value="F:structural constituent of ribosome"/>
    <property type="evidence" value="ECO:0007669"/>
    <property type="project" value="UniProtKB-UniRule"/>
</dbReference>
<feature type="domain" description="Large ribosomal subunit protein uL6 alpha-beta" evidence="9">
    <location>
        <begin position="11"/>
        <end position="82"/>
    </location>
</feature>
<sequence>MSRIAKYPVEVPKGVEVSITDSNIHVKGPLGELNQQLGGEVALKLDDGKISFTVADDSRHAKEMSGTLRALVNNMVTGVSKGFERRLNLVGVGYRAQVQGDSLKLQLGFSHDIVHPLPNTVKAECPTQTEIVLKSFDKQAVGQVAAKVRAYRPPEPYKGKGVRYADERVIIKETKKK</sequence>
<dbReference type="SUPFAM" id="SSF56053">
    <property type="entry name" value="Ribosomal protein L6"/>
    <property type="match status" value="2"/>
</dbReference>
<dbReference type="GO" id="GO:0022625">
    <property type="term" value="C:cytosolic large ribosomal subunit"/>
    <property type="evidence" value="ECO:0007669"/>
    <property type="project" value="UniProtKB-UniRule"/>
</dbReference>
<feature type="domain" description="Large ribosomal subunit protein uL6 alpha-beta" evidence="9">
    <location>
        <begin position="90"/>
        <end position="164"/>
    </location>
</feature>
<dbReference type="AlphaFoldDB" id="A0A356LFI7"/>
<keyword evidence="2 6" id="KW-0699">rRNA-binding</keyword>
<keyword evidence="3 6" id="KW-0694">RNA-binding</keyword>
<dbReference type="InterPro" id="IPR036789">
    <property type="entry name" value="Ribosomal_uL6-like_a/b-dom_sf"/>
</dbReference>
<dbReference type="GO" id="GO:0002181">
    <property type="term" value="P:cytoplasmic translation"/>
    <property type="evidence" value="ECO:0007669"/>
    <property type="project" value="TreeGrafter"/>
</dbReference>
<dbReference type="EMBL" id="DOEK01000027">
    <property type="protein sequence ID" value="HBP29780.1"/>
    <property type="molecule type" value="Genomic_DNA"/>
</dbReference>
<name>A0A356LFI7_9BURK</name>
<evidence type="ECO:0000313" key="11">
    <source>
        <dbReference type="Proteomes" id="UP000264036"/>
    </source>
</evidence>